<evidence type="ECO:0000256" key="2">
    <source>
        <dbReference type="ARBA" id="ARBA00023015"/>
    </source>
</evidence>
<comment type="similarity">
    <text evidence="1">Belongs to the LysR transcriptional regulatory family.</text>
</comment>
<dbReference type="InterPro" id="IPR036388">
    <property type="entry name" value="WH-like_DNA-bd_sf"/>
</dbReference>
<dbReference type="Pfam" id="PF00126">
    <property type="entry name" value="HTH_1"/>
    <property type="match status" value="1"/>
</dbReference>
<keyword evidence="2" id="KW-0805">Transcription regulation</keyword>
<feature type="domain" description="HTH lysR-type" evidence="6">
    <location>
        <begin position="1"/>
        <end position="58"/>
    </location>
</feature>
<keyword evidence="3" id="KW-0238">DNA-binding</keyword>
<dbReference type="PRINTS" id="PR00039">
    <property type="entry name" value="HTHLYSR"/>
</dbReference>
<dbReference type="PANTHER" id="PTHR30346:SF28">
    <property type="entry name" value="HTH-TYPE TRANSCRIPTIONAL REGULATOR CYNR"/>
    <property type="match status" value="1"/>
</dbReference>
<proteinExistence type="inferred from homology"/>
<reference evidence="7 8" key="1">
    <citation type="submission" date="2024-04" db="EMBL/GenBank/DDBJ databases">
        <title>Novel species of the genus Ideonella isolated from streams.</title>
        <authorList>
            <person name="Lu H."/>
        </authorList>
    </citation>
    <scope>NUCLEOTIDE SEQUENCE [LARGE SCALE GENOMIC DNA]</scope>
    <source>
        <strain evidence="7 8">BYS139W</strain>
    </source>
</reference>
<dbReference type="PANTHER" id="PTHR30346">
    <property type="entry name" value="TRANSCRIPTIONAL DUAL REGULATOR HCAR-RELATED"/>
    <property type="match status" value="1"/>
</dbReference>
<dbReference type="Pfam" id="PF03466">
    <property type="entry name" value="LysR_substrate"/>
    <property type="match status" value="1"/>
</dbReference>
<dbReference type="Proteomes" id="UP001368500">
    <property type="component" value="Unassembled WGS sequence"/>
</dbReference>
<name>A0ABU9BF85_9BURK</name>
<evidence type="ECO:0000313" key="8">
    <source>
        <dbReference type="Proteomes" id="UP001368500"/>
    </source>
</evidence>
<dbReference type="Gene3D" id="1.10.10.10">
    <property type="entry name" value="Winged helix-like DNA-binding domain superfamily/Winged helix DNA-binding domain"/>
    <property type="match status" value="1"/>
</dbReference>
<dbReference type="SUPFAM" id="SSF53850">
    <property type="entry name" value="Periplasmic binding protein-like II"/>
    <property type="match status" value="1"/>
</dbReference>
<evidence type="ECO:0000313" key="7">
    <source>
        <dbReference type="EMBL" id="MEK8027645.1"/>
    </source>
</evidence>
<evidence type="ECO:0000256" key="5">
    <source>
        <dbReference type="SAM" id="MobiDB-lite"/>
    </source>
</evidence>
<evidence type="ECO:0000259" key="6">
    <source>
        <dbReference type="PROSITE" id="PS50931"/>
    </source>
</evidence>
<feature type="region of interest" description="Disordered" evidence="5">
    <location>
        <begin position="301"/>
        <end position="333"/>
    </location>
</feature>
<dbReference type="InterPro" id="IPR000847">
    <property type="entry name" value="LysR_HTH_N"/>
</dbReference>
<dbReference type="EMBL" id="JBBUTF010000015">
    <property type="protein sequence ID" value="MEK8027645.1"/>
    <property type="molecule type" value="Genomic_DNA"/>
</dbReference>
<dbReference type="InterPro" id="IPR005119">
    <property type="entry name" value="LysR_subst-bd"/>
</dbReference>
<sequence>MDLRQMRYFLALAEERHFGRAAERLHITQPPLTRQIRALEDDLGTPLFVRTPKGVTLTEAGQALLAEVPNLLSLAQRARDRAQRAGAGLTGQIDIGIFGSGVLEVIPRLLARFHAERPEVRLVLHNLSKAEQLEALRERRISVGFNRLLPADDDLVIETVQREPLHLAVPADHPLAARAQVPLSALHGVPLILYPKMPVPGLAQRVLQALAREGAEPRVEFEVEEVLTAVALVAGGFGVCVTTASSAHLRLPGVVWRPLDSAHLHDIELSCVWRRGDANPVLQAFLEVVRAHARDLRETAAAAQAPGAVSGSEPGMAARGGGKTKGPARGRRA</sequence>
<dbReference type="InterPro" id="IPR036390">
    <property type="entry name" value="WH_DNA-bd_sf"/>
</dbReference>
<dbReference type="PROSITE" id="PS50931">
    <property type="entry name" value="HTH_LYSR"/>
    <property type="match status" value="1"/>
</dbReference>
<keyword evidence="4" id="KW-0804">Transcription</keyword>
<gene>
    <name evidence="7" type="ORF">AACH11_16900</name>
</gene>
<accession>A0ABU9BF85</accession>
<protein>
    <submittedName>
        <fullName evidence="7">LysR substrate-binding domain-containing protein</fullName>
    </submittedName>
</protein>
<dbReference type="Gene3D" id="3.40.190.10">
    <property type="entry name" value="Periplasmic binding protein-like II"/>
    <property type="match status" value="2"/>
</dbReference>
<dbReference type="RefSeq" id="WP_341375426.1">
    <property type="nucleotide sequence ID" value="NZ_JBBUTF010000015.1"/>
</dbReference>
<dbReference type="SUPFAM" id="SSF46785">
    <property type="entry name" value="Winged helix' DNA-binding domain"/>
    <property type="match status" value="1"/>
</dbReference>
<dbReference type="CDD" id="cd08446">
    <property type="entry name" value="PBP2_Chlorocatechol"/>
    <property type="match status" value="1"/>
</dbReference>
<keyword evidence="8" id="KW-1185">Reference proteome</keyword>
<comment type="caution">
    <text evidence="7">The sequence shown here is derived from an EMBL/GenBank/DDBJ whole genome shotgun (WGS) entry which is preliminary data.</text>
</comment>
<evidence type="ECO:0000256" key="4">
    <source>
        <dbReference type="ARBA" id="ARBA00023163"/>
    </source>
</evidence>
<evidence type="ECO:0000256" key="1">
    <source>
        <dbReference type="ARBA" id="ARBA00009437"/>
    </source>
</evidence>
<evidence type="ECO:0000256" key="3">
    <source>
        <dbReference type="ARBA" id="ARBA00023125"/>
    </source>
</evidence>
<organism evidence="7 8">
    <name type="scientific">Pseudaquabacterium rugosum</name>
    <dbReference type="NCBI Taxonomy" id="2984194"/>
    <lineage>
        <taxon>Bacteria</taxon>
        <taxon>Pseudomonadati</taxon>
        <taxon>Pseudomonadota</taxon>
        <taxon>Betaproteobacteria</taxon>
        <taxon>Burkholderiales</taxon>
        <taxon>Sphaerotilaceae</taxon>
        <taxon>Pseudaquabacterium</taxon>
    </lineage>
</organism>